<evidence type="ECO:0000313" key="1">
    <source>
        <dbReference type="EMBL" id="TKR96887.1"/>
    </source>
</evidence>
<organism evidence="1 2">
    <name type="scientific">Steinernema carpocapsae</name>
    <name type="common">Entomopathogenic nematode</name>
    <dbReference type="NCBI Taxonomy" id="34508"/>
    <lineage>
        <taxon>Eukaryota</taxon>
        <taxon>Metazoa</taxon>
        <taxon>Ecdysozoa</taxon>
        <taxon>Nematoda</taxon>
        <taxon>Chromadorea</taxon>
        <taxon>Rhabditida</taxon>
        <taxon>Tylenchina</taxon>
        <taxon>Panagrolaimomorpha</taxon>
        <taxon>Strongyloidoidea</taxon>
        <taxon>Steinernematidae</taxon>
        <taxon>Steinernema</taxon>
    </lineage>
</organism>
<dbReference type="AlphaFoldDB" id="A0A4U5PJH7"/>
<name>A0A4U5PJH7_STECR</name>
<dbReference type="EMBL" id="AZBU02000002">
    <property type="protein sequence ID" value="TKR96887.1"/>
    <property type="molecule type" value="Genomic_DNA"/>
</dbReference>
<reference evidence="1 2" key="2">
    <citation type="journal article" date="2019" name="G3 (Bethesda)">
        <title>Hybrid Assembly of the Genome of the Entomopathogenic Nematode Steinernema carpocapsae Identifies the X-Chromosome.</title>
        <authorList>
            <person name="Serra L."/>
            <person name="Macchietto M."/>
            <person name="Macias-Munoz A."/>
            <person name="McGill C.J."/>
            <person name="Rodriguez I.M."/>
            <person name="Rodriguez B."/>
            <person name="Murad R."/>
            <person name="Mortazavi A."/>
        </authorList>
    </citation>
    <scope>NUCLEOTIDE SEQUENCE [LARGE SCALE GENOMIC DNA]</scope>
    <source>
        <strain evidence="1 2">ALL</strain>
    </source>
</reference>
<protein>
    <submittedName>
        <fullName evidence="1">Uncharacterized protein</fullName>
    </submittedName>
</protein>
<dbReference type="Proteomes" id="UP000298663">
    <property type="component" value="Unassembled WGS sequence"/>
</dbReference>
<keyword evidence="2" id="KW-1185">Reference proteome</keyword>
<evidence type="ECO:0000313" key="2">
    <source>
        <dbReference type="Proteomes" id="UP000298663"/>
    </source>
</evidence>
<proteinExistence type="predicted"/>
<accession>A0A4U5PJH7</accession>
<comment type="caution">
    <text evidence="1">The sequence shown here is derived from an EMBL/GenBank/DDBJ whole genome shotgun (WGS) entry which is preliminary data.</text>
</comment>
<sequence length="100" mass="11658">MFHRKLYPGFEGLSFAFTQNYNTVVLVYYEGRSDKAKLTEMTDGTEMKWKIALKNEGRKVAVYVDVPFGVHHVELKVKLRNSLNVSLYLFGDDELRDQNH</sequence>
<gene>
    <name evidence="1" type="ORF">L596_010837</name>
</gene>
<reference evidence="1 2" key="1">
    <citation type="journal article" date="2015" name="Genome Biol.">
        <title>Comparative genomics of Steinernema reveals deeply conserved gene regulatory networks.</title>
        <authorList>
            <person name="Dillman A.R."/>
            <person name="Macchietto M."/>
            <person name="Porter C.F."/>
            <person name="Rogers A."/>
            <person name="Williams B."/>
            <person name="Antoshechkin I."/>
            <person name="Lee M.M."/>
            <person name="Goodwin Z."/>
            <person name="Lu X."/>
            <person name="Lewis E.E."/>
            <person name="Goodrich-Blair H."/>
            <person name="Stock S.P."/>
            <person name="Adams B.J."/>
            <person name="Sternberg P.W."/>
            <person name="Mortazavi A."/>
        </authorList>
    </citation>
    <scope>NUCLEOTIDE SEQUENCE [LARGE SCALE GENOMIC DNA]</scope>
    <source>
        <strain evidence="1 2">ALL</strain>
    </source>
</reference>